<evidence type="ECO:0000313" key="6">
    <source>
        <dbReference type="Proteomes" id="UP000218327"/>
    </source>
</evidence>
<dbReference type="PANTHER" id="PTHR30055:SF233">
    <property type="entry name" value="REGULATORY PROTEIN TETR"/>
    <property type="match status" value="1"/>
</dbReference>
<evidence type="ECO:0000256" key="3">
    <source>
        <dbReference type="SAM" id="MobiDB-lite"/>
    </source>
</evidence>
<dbReference type="GO" id="GO:0000976">
    <property type="term" value="F:transcription cis-regulatory region binding"/>
    <property type="evidence" value="ECO:0007669"/>
    <property type="project" value="TreeGrafter"/>
</dbReference>
<dbReference type="InterPro" id="IPR036271">
    <property type="entry name" value="Tet_transcr_reg_TetR-rel_C_sf"/>
</dbReference>
<evidence type="ECO:0000259" key="4">
    <source>
        <dbReference type="PROSITE" id="PS50977"/>
    </source>
</evidence>
<dbReference type="InterPro" id="IPR009057">
    <property type="entry name" value="Homeodomain-like_sf"/>
</dbReference>
<reference evidence="6" key="1">
    <citation type="submission" date="2017-08" db="EMBL/GenBank/DDBJ databases">
        <title>A dynamic microbial community with high functional redundancy inhabits the cold, oxic subseafloor aquifer.</title>
        <authorList>
            <person name="Tully B.J."/>
            <person name="Wheat C.G."/>
            <person name="Glazer B.T."/>
            <person name="Huber J.A."/>
        </authorList>
    </citation>
    <scope>NUCLEOTIDE SEQUENCE [LARGE SCALE GENOMIC DNA]</scope>
</reference>
<dbReference type="Gene3D" id="1.10.357.10">
    <property type="entry name" value="Tetracycline Repressor, domain 2"/>
    <property type="match status" value="1"/>
</dbReference>
<dbReference type="PROSITE" id="PS50977">
    <property type="entry name" value="HTH_TETR_2"/>
    <property type="match status" value="1"/>
</dbReference>
<dbReference type="InterPro" id="IPR001647">
    <property type="entry name" value="HTH_TetR"/>
</dbReference>
<evidence type="ECO:0000256" key="1">
    <source>
        <dbReference type="ARBA" id="ARBA00023125"/>
    </source>
</evidence>
<dbReference type="EMBL" id="NVVJ01000033">
    <property type="protein sequence ID" value="PCJ23886.1"/>
    <property type="molecule type" value="Genomic_DNA"/>
</dbReference>
<dbReference type="Pfam" id="PF00440">
    <property type="entry name" value="TetR_N"/>
    <property type="match status" value="1"/>
</dbReference>
<protein>
    <recommendedName>
        <fullName evidence="4">HTH tetR-type domain-containing protein</fullName>
    </recommendedName>
</protein>
<feature type="DNA-binding region" description="H-T-H motif" evidence="2">
    <location>
        <begin position="43"/>
        <end position="62"/>
    </location>
</feature>
<evidence type="ECO:0000313" key="5">
    <source>
        <dbReference type="EMBL" id="PCJ23886.1"/>
    </source>
</evidence>
<proteinExistence type="predicted"/>
<feature type="region of interest" description="Disordered" evidence="3">
    <location>
        <begin position="1"/>
        <end position="20"/>
    </location>
</feature>
<dbReference type="SUPFAM" id="SSF46689">
    <property type="entry name" value="Homeodomain-like"/>
    <property type="match status" value="1"/>
</dbReference>
<dbReference type="InterPro" id="IPR050109">
    <property type="entry name" value="HTH-type_TetR-like_transc_reg"/>
</dbReference>
<gene>
    <name evidence="5" type="ORF">COA96_10955</name>
</gene>
<name>A0A2A5AYG6_9GAMM</name>
<dbReference type="GO" id="GO:0003700">
    <property type="term" value="F:DNA-binding transcription factor activity"/>
    <property type="evidence" value="ECO:0007669"/>
    <property type="project" value="TreeGrafter"/>
</dbReference>
<dbReference type="PANTHER" id="PTHR30055">
    <property type="entry name" value="HTH-TYPE TRANSCRIPTIONAL REGULATOR RUTR"/>
    <property type="match status" value="1"/>
</dbReference>
<sequence length="227" mass="25144">MSEAMTKTGSPGRPAGRDSDKVRADLLKAAEEHFLSRDFKAVSLRQIAETAGVNGAMVNYYFGGKQGLYMAMVDDLFKSLDQSLEQLGEGSKFTVAQFSQSYSRILCDNPWWPNFMVREVLFGEGETRNAIVDKFSSSVAPMLLQSIEQEISDGNYRQDLDPKLALLSLMSMTIFPFLAKPLVEQILGLSLDQDAVEKMSTHTTQLFFAGVEDASSDERANNKGDQT</sequence>
<feature type="domain" description="HTH tetR-type" evidence="4">
    <location>
        <begin position="20"/>
        <end position="80"/>
    </location>
</feature>
<accession>A0A2A5AYG6</accession>
<organism evidence="5 6">
    <name type="scientific">SAR86 cluster bacterium</name>
    <dbReference type="NCBI Taxonomy" id="2030880"/>
    <lineage>
        <taxon>Bacteria</taxon>
        <taxon>Pseudomonadati</taxon>
        <taxon>Pseudomonadota</taxon>
        <taxon>Gammaproteobacteria</taxon>
        <taxon>SAR86 cluster</taxon>
    </lineage>
</organism>
<dbReference type="SUPFAM" id="SSF48498">
    <property type="entry name" value="Tetracyclin repressor-like, C-terminal domain"/>
    <property type="match status" value="1"/>
</dbReference>
<comment type="caution">
    <text evidence="5">The sequence shown here is derived from an EMBL/GenBank/DDBJ whole genome shotgun (WGS) entry which is preliminary data.</text>
</comment>
<keyword evidence="1 2" id="KW-0238">DNA-binding</keyword>
<dbReference type="Proteomes" id="UP000218327">
    <property type="component" value="Unassembled WGS sequence"/>
</dbReference>
<evidence type="ECO:0000256" key="2">
    <source>
        <dbReference type="PROSITE-ProRule" id="PRU00335"/>
    </source>
</evidence>
<dbReference type="AlphaFoldDB" id="A0A2A5AYG6"/>